<comment type="caution">
    <text evidence="2">The sequence shown here is derived from an EMBL/GenBank/DDBJ whole genome shotgun (WGS) entry which is preliminary data.</text>
</comment>
<evidence type="ECO:0000313" key="3">
    <source>
        <dbReference type="Proteomes" id="UP000292036"/>
    </source>
</evidence>
<name>A0ABD7PYF9_RHILE</name>
<organism evidence="2 3">
    <name type="scientific">Rhizobium leguminosarum</name>
    <dbReference type="NCBI Taxonomy" id="384"/>
    <lineage>
        <taxon>Bacteria</taxon>
        <taxon>Pseudomonadati</taxon>
        <taxon>Pseudomonadota</taxon>
        <taxon>Alphaproteobacteria</taxon>
        <taxon>Hyphomicrobiales</taxon>
        <taxon>Rhizobiaceae</taxon>
        <taxon>Rhizobium/Agrobacterium group</taxon>
        <taxon>Rhizobium</taxon>
    </lineage>
</organism>
<dbReference type="EMBL" id="SIPS01000001">
    <property type="protein sequence ID" value="TAW32071.1"/>
    <property type="molecule type" value="Genomic_DNA"/>
</dbReference>
<accession>A0ABD7PYF9</accession>
<gene>
    <name evidence="2" type="ORF">ELI19_22300</name>
</gene>
<evidence type="ECO:0000313" key="2">
    <source>
        <dbReference type="EMBL" id="TAW32071.1"/>
    </source>
</evidence>
<keyword evidence="1" id="KW-1133">Transmembrane helix</keyword>
<proteinExistence type="predicted"/>
<feature type="transmembrane region" description="Helical" evidence="1">
    <location>
        <begin position="132"/>
        <end position="153"/>
    </location>
</feature>
<dbReference type="RefSeq" id="WP_130709176.1">
    <property type="nucleotide sequence ID" value="NZ_SIOS01000001.1"/>
</dbReference>
<keyword evidence="1" id="KW-0812">Transmembrane</keyword>
<evidence type="ECO:0000256" key="1">
    <source>
        <dbReference type="SAM" id="Phobius"/>
    </source>
</evidence>
<dbReference type="Proteomes" id="UP000292036">
    <property type="component" value="Unassembled WGS sequence"/>
</dbReference>
<protein>
    <submittedName>
        <fullName evidence="2">Uncharacterized protein</fullName>
    </submittedName>
</protein>
<keyword evidence="1" id="KW-0472">Membrane</keyword>
<sequence length="346" mass="38075">MQVVKISSEDEAWAMLDAAIKGQLPGPAEEPIVLDFDKWLKFAIHLPGTPVDGSITPTMMEAFVELQKSIYRTYMLISSETNDLRFLSNSQREKLEFRVEVREGSSDYSADFTAILEKMGLEALSKMDSKEVVITVLGLALIFASVYAFKSWLNYRTETREKEIDAEDKKEALAVARVAIEANSENTRILAAAIAARPILQDVEALVEPAREKLIQAVGHEGGGTLNGTVVSSSLAAELGSQKRQQSQEVLIKGNFRVVRVDTTSPEGFRVTLAGGPADQEITAALTEYLASTDHREAIRRAEWDKKPVYVEMTARKLRDRIIDATVTLASDVPDSLESTVVADPA</sequence>
<reference evidence="2 3" key="1">
    <citation type="submission" date="2019-02" db="EMBL/GenBank/DDBJ databases">
        <title>The genomic architecture of introgression among sibling species of bacteria.</title>
        <authorList>
            <person name="Cavassim M.I.A."/>
            <person name="Moeskjaer S."/>
            <person name="Moslemi C."/>
            <person name="Fields B."/>
            <person name="Bachmann A."/>
            <person name="Vilhjalmsson B."/>
            <person name="Schierup M.H."/>
            <person name="Young J.P.W."/>
            <person name="Andersen S.U."/>
        </authorList>
    </citation>
    <scope>NUCLEOTIDE SEQUENCE [LARGE SCALE GENOMIC DNA]</scope>
    <source>
        <strain evidence="2 3">SM151B</strain>
    </source>
</reference>
<dbReference type="AlphaFoldDB" id="A0ABD7PYF9"/>